<evidence type="ECO:0000256" key="1">
    <source>
        <dbReference type="SAM" id="SignalP"/>
    </source>
</evidence>
<feature type="chain" id="PRO_5046606811" evidence="1">
    <location>
        <begin position="25"/>
        <end position="232"/>
    </location>
</feature>
<dbReference type="Gene3D" id="2.60.40.10">
    <property type="entry name" value="Immunoglobulins"/>
    <property type="match status" value="1"/>
</dbReference>
<gene>
    <name evidence="3" type="ORF">WJU16_07675</name>
</gene>
<feature type="domain" description="Fibronectin type-III" evidence="2">
    <location>
        <begin position="43"/>
        <end position="137"/>
    </location>
</feature>
<dbReference type="InterPro" id="IPR013783">
    <property type="entry name" value="Ig-like_fold"/>
</dbReference>
<dbReference type="InterPro" id="IPR003961">
    <property type="entry name" value="FN3_dom"/>
</dbReference>
<dbReference type="PROSITE" id="PS50853">
    <property type="entry name" value="FN3"/>
    <property type="match status" value="1"/>
</dbReference>
<accession>A0ABZ2YTM5</accession>
<evidence type="ECO:0000259" key="2">
    <source>
        <dbReference type="PROSITE" id="PS50853"/>
    </source>
</evidence>
<name>A0ABZ2YTM5_9BACT</name>
<keyword evidence="1" id="KW-0732">Signal</keyword>
<dbReference type="Pfam" id="PF16389">
    <property type="entry name" value="DUF4998"/>
    <property type="match status" value="1"/>
</dbReference>
<evidence type="ECO:0000313" key="3">
    <source>
        <dbReference type="EMBL" id="WZN42910.1"/>
    </source>
</evidence>
<dbReference type="CDD" id="cd00063">
    <property type="entry name" value="FN3"/>
    <property type="match status" value="1"/>
</dbReference>
<sequence length="232" mass="25641">MQFKPLHTSFAALAGFLLLGGLLACDKQATDYRAFLNDKEKIYPGVMNQLEALPGRDRVRFSWKPSADPSVKSYKITWNRGQSSQEVAAITHDPAQTMTATVNGLTEDSYDFTVYALDGAGNISVPVERSGIRSYGERYESGLRNRGVVSKWFESATLVIQWATADTVHTGSRIVYTDLAGNEQTVTVDPEVTETRLADCREGEPVSVLSGYKPVRLAIDTFYALKPDTLKF</sequence>
<feature type="signal peptide" evidence="1">
    <location>
        <begin position="1"/>
        <end position="24"/>
    </location>
</feature>
<protein>
    <submittedName>
        <fullName evidence="3">DUF4998 domain-containing protein</fullName>
    </submittedName>
</protein>
<keyword evidence="4" id="KW-1185">Reference proteome</keyword>
<dbReference type="InterPro" id="IPR036116">
    <property type="entry name" value="FN3_sf"/>
</dbReference>
<dbReference type="EMBL" id="CP149822">
    <property type="protein sequence ID" value="WZN42910.1"/>
    <property type="molecule type" value="Genomic_DNA"/>
</dbReference>
<evidence type="ECO:0000313" key="4">
    <source>
        <dbReference type="Proteomes" id="UP001485459"/>
    </source>
</evidence>
<dbReference type="PROSITE" id="PS51257">
    <property type="entry name" value="PROKAR_LIPOPROTEIN"/>
    <property type="match status" value="1"/>
</dbReference>
<dbReference type="SUPFAM" id="SSF49265">
    <property type="entry name" value="Fibronectin type III"/>
    <property type="match status" value="1"/>
</dbReference>
<reference evidence="4" key="1">
    <citation type="submission" date="2024-03" db="EMBL/GenBank/DDBJ databases">
        <title>Chitinophaga horti sp. nov., isolated from garden soil.</title>
        <authorList>
            <person name="Lee D.S."/>
            <person name="Han D.M."/>
            <person name="Baek J.H."/>
            <person name="Choi D.G."/>
            <person name="Jeon J.H."/>
            <person name="Jeon C.O."/>
        </authorList>
    </citation>
    <scope>NUCLEOTIDE SEQUENCE [LARGE SCALE GENOMIC DNA]</scope>
    <source>
        <strain evidence="4">GPA1</strain>
    </source>
</reference>
<proteinExistence type="predicted"/>
<organism evidence="3 4">
    <name type="scientific">Chitinophaga pollutisoli</name>
    <dbReference type="NCBI Taxonomy" id="3133966"/>
    <lineage>
        <taxon>Bacteria</taxon>
        <taxon>Pseudomonadati</taxon>
        <taxon>Bacteroidota</taxon>
        <taxon>Chitinophagia</taxon>
        <taxon>Chitinophagales</taxon>
        <taxon>Chitinophagaceae</taxon>
        <taxon>Chitinophaga</taxon>
    </lineage>
</organism>
<dbReference type="Proteomes" id="UP001485459">
    <property type="component" value="Chromosome"/>
</dbReference>
<dbReference type="RefSeq" id="WP_341837735.1">
    <property type="nucleotide sequence ID" value="NZ_CP149822.1"/>
</dbReference>